<dbReference type="Gene3D" id="2.40.30.10">
    <property type="entry name" value="Translation factors"/>
    <property type="match status" value="1"/>
</dbReference>
<organism evidence="6">
    <name type="scientific">Isoptericola variabilis (strain 225)</name>
    <dbReference type="NCBI Taxonomy" id="743718"/>
    <lineage>
        <taxon>Bacteria</taxon>
        <taxon>Bacillati</taxon>
        <taxon>Actinomycetota</taxon>
        <taxon>Actinomycetes</taxon>
        <taxon>Micrococcales</taxon>
        <taxon>Promicromonosporaceae</taxon>
        <taxon>Isoptericola</taxon>
    </lineage>
</organism>
<dbReference type="GO" id="GO:0051537">
    <property type="term" value="F:2 iron, 2 sulfur cluster binding"/>
    <property type="evidence" value="ECO:0007669"/>
    <property type="project" value="UniProtKB-KW"/>
</dbReference>
<dbReference type="InterPro" id="IPR039261">
    <property type="entry name" value="FNR_nucleotide-bd"/>
</dbReference>
<dbReference type="KEGG" id="iva:Isova_1699"/>
<dbReference type="eggNOG" id="COG1018">
    <property type="taxonomic scope" value="Bacteria"/>
</dbReference>
<evidence type="ECO:0000256" key="3">
    <source>
        <dbReference type="ARBA" id="ARBA00023014"/>
    </source>
</evidence>
<dbReference type="SUPFAM" id="SSF63380">
    <property type="entry name" value="Riboflavin synthase domain-like"/>
    <property type="match status" value="1"/>
</dbReference>
<dbReference type="PANTHER" id="PTHR47354:SF5">
    <property type="entry name" value="PROTEIN RFBI"/>
    <property type="match status" value="1"/>
</dbReference>
<reference evidence="5 6" key="1">
    <citation type="submission" date="2011-05" db="EMBL/GenBank/DDBJ databases">
        <title>Complete sequence of Isoptericola variabilis 225.</title>
        <authorList>
            <consortium name="US DOE Joint Genome Institute"/>
            <person name="Lucas S."/>
            <person name="Han J."/>
            <person name="Lapidus A."/>
            <person name="Cheng J.-F."/>
            <person name="Goodwin L."/>
            <person name="Pitluck S."/>
            <person name="Peters L."/>
            <person name="Mikhailova N."/>
            <person name="Zeytun A."/>
            <person name="Han C."/>
            <person name="Tapia R."/>
            <person name="Land M."/>
            <person name="Hauser L."/>
            <person name="Kyrpides N."/>
            <person name="Ivanova N."/>
            <person name="Pagani I."/>
            <person name="Siebers A."/>
            <person name="Allgaier M."/>
            <person name="Thelen M."/>
            <person name="Hugenholtz P."/>
            <person name="Gladden J."/>
            <person name="Woyke T."/>
        </authorList>
    </citation>
    <scope>NUCLEOTIDE SEQUENCE [LARGE SCALE GENOMIC DNA]</scope>
    <source>
        <strain evidence="6">225</strain>
    </source>
</reference>
<evidence type="ECO:0000259" key="4">
    <source>
        <dbReference type="PROSITE" id="PS51384"/>
    </source>
</evidence>
<name>F6FVY0_ISOV2</name>
<dbReference type="EMBL" id="CP002810">
    <property type="protein sequence ID" value="AEG44450.1"/>
    <property type="molecule type" value="Genomic_DNA"/>
</dbReference>
<comment type="cofactor">
    <cofactor evidence="1">
        <name>FAD</name>
        <dbReference type="ChEBI" id="CHEBI:57692"/>
    </cofactor>
</comment>
<dbReference type="InterPro" id="IPR001433">
    <property type="entry name" value="OxRdtase_FAD/NAD-bd"/>
</dbReference>
<evidence type="ECO:0000313" key="5">
    <source>
        <dbReference type="EMBL" id="AEG44450.1"/>
    </source>
</evidence>
<keyword evidence="6" id="KW-1185">Reference proteome</keyword>
<keyword evidence="3" id="KW-0411">Iron-sulfur</keyword>
<dbReference type="InterPro" id="IPR008333">
    <property type="entry name" value="Cbr1-like_FAD-bd_dom"/>
</dbReference>
<dbReference type="InterPro" id="IPR017938">
    <property type="entry name" value="Riboflavin_synthase-like_b-brl"/>
</dbReference>
<dbReference type="PANTHER" id="PTHR47354">
    <property type="entry name" value="NADH OXIDOREDUCTASE HCR"/>
    <property type="match status" value="1"/>
</dbReference>
<dbReference type="PRINTS" id="PR00406">
    <property type="entry name" value="CYTB5RDTASE"/>
</dbReference>
<proteinExistence type="predicted"/>
<protein>
    <submittedName>
        <fullName evidence="5">Oxidoreductase FAD-binding domain protein</fullName>
    </submittedName>
</protein>
<dbReference type="SUPFAM" id="SSF52343">
    <property type="entry name" value="Ferredoxin reductase-like, C-terminal NADP-linked domain"/>
    <property type="match status" value="1"/>
</dbReference>
<sequence>MSGTWHVGTVVDAPRVTRTARAITLEVPGFGGALAGQHVDLRLTAADGYQAVRSYSLSDVGTDERVDVLVDRVPGGEVSTYLVDDLQVGDRMEVRGPLGGYFVWRPDDAGPVLLVAGGSGLAPLLAMLRARRRSGSRAPFRLVHSVRTPDDVLFPDELGDGTPGVTVTLVHTRTAPAGSPRPAGRIVKDDLTAPGFDPADAPTVYVCGSTGFVEAAATLLTELGHDPARVRTERFGGA</sequence>
<dbReference type="Pfam" id="PF00175">
    <property type="entry name" value="NAD_binding_1"/>
    <property type="match status" value="1"/>
</dbReference>
<dbReference type="PROSITE" id="PS51384">
    <property type="entry name" value="FAD_FR"/>
    <property type="match status" value="1"/>
</dbReference>
<dbReference type="GO" id="GO:0016491">
    <property type="term" value="F:oxidoreductase activity"/>
    <property type="evidence" value="ECO:0007669"/>
    <property type="project" value="InterPro"/>
</dbReference>
<evidence type="ECO:0000256" key="1">
    <source>
        <dbReference type="ARBA" id="ARBA00001974"/>
    </source>
</evidence>
<evidence type="ECO:0000313" key="6">
    <source>
        <dbReference type="Proteomes" id="UP000009236"/>
    </source>
</evidence>
<keyword evidence="2" id="KW-0001">2Fe-2S</keyword>
<dbReference type="InterPro" id="IPR017927">
    <property type="entry name" value="FAD-bd_FR_type"/>
</dbReference>
<gene>
    <name evidence="5" type="ordered locus">Isova_1699</name>
</gene>
<feature type="domain" description="FAD-binding FR-type" evidence="4">
    <location>
        <begin position="3"/>
        <end position="104"/>
    </location>
</feature>
<dbReference type="RefSeq" id="WP_013838842.1">
    <property type="nucleotide sequence ID" value="NC_015588.1"/>
</dbReference>
<dbReference type="Proteomes" id="UP000009236">
    <property type="component" value="Chromosome"/>
</dbReference>
<dbReference type="HOGENOM" id="CLU_003827_7_3_11"/>
<keyword evidence="2" id="KW-0408">Iron</keyword>
<evidence type="ECO:0000256" key="2">
    <source>
        <dbReference type="ARBA" id="ARBA00022714"/>
    </source>
</evidence>
<dbReference type="Gene3D" id="3.40.50.80">
    <property type="entry name" value="Nucleotide-binding domain of ferredoxin-NADP reductase (FNR) module"/>
    <property type="match status" value="1"/>
</dbReference>
<keyword evidence="2" id="KW-0479">Metal-binding</keyword>
<dbReference type="STRING" id="743718.Isova_1699"/>
<dbReference type="AlphaFoldDB" id="F6FVY0"/>
<dbReference type="InterPro" id="IPR050415">
    <property type="entry name" value="MRET"/>
</dbReference>
<accession>F6FVY0</accession>
<dbReference type="Pfam" id="PF00970">
    <property type="entry name" value="FAD_binding_6"/>
    <property type="match status" value="1"/>
</dbReference>